<reference evidence="1 2" key="1">
    <citation type="submission" date="2024-02" db="EMBL/GenBank/DDBJ databases">
        <authorList>
            <person name="Vignale AGUSTIN F."/>
            <person name="Sosa J E."/>
            <person name="Modenutti C."/>
        </authorList>
    </citation>
    <scope>NUCLEOTIDE SEQUENCE [LARGE SCALE GENOMIC DNA]</scope>
</reference>
<comment type="caution">
    <text evidence="1">The sequence shown here is derived from an EMBL/GenBank/DDBJ whole genome shotgun (WGS) entry which is preliminary data.</text>
</comment>
<name>A0ABC8U8X3_9AQUA</name>
<dbReference type="Proteomes" id="UP001642360">
    <property type="component" value="Unassembled WGS sequence"/>
</dbReference>
<evidence type="ECO:0000313" key="1">
    <source>
        <dbReference type="EMBL" id="CAK9177463.1"/>
    </source>
</evidence>
<sequence length="94" mass="10159">MRADPNRVIKWVPSGSTVAAARIASEKLLRRFGAGSWDPLGACSVIKKQLKGKLKGLSGLRKAAVEHQKYVKGTTMYPLEHNLGNGILCTVPTD</sequence>
<dbReference type="EMBL" id="CAUOFW020007057">
    <property type="protein sequence ID" value="CAK9177463.1"/>
    <property type="molecule type" value="Genomic_DNA"/>
</dbReference>
<dbReference type="PANTHER" id="PTHR47379">
    <property type="entry name" value="SIALYLTRANSFERASE-LIKE PROTEIN 2"/>
    <property type="match status" value="1"/>
</dbReference>
<keyword evidence="2" id="KW-1185">Reference proteome</keyword>
<proteinExistence type="predicted"/>
<accession>A0ABC8U8X3</accession>
<dbReference type="PANTHER" id="PTHR47379:SF3">
    <property type="entry name" value="SIALYLTRANSFERASE-LIKE PROTEIN 2"/>
    <property type="match status" value="1"/>
</dbReference>
<evidence type="ECO:0000313" key="2">
    <source>
        <dbReference type="Proteomes" id="UP001642360"/>
    </source>
</evidence>
<gene>
    <name evidence="1" type="ORF">ILEXP_LOCUS47352</name>
</gene>
<dbReference type="AlphaFoldDB" id="A0ABC8U8X3"/>
<protein>
    <submittedName>
        <fullName evidence="1">Uncharacterized protein</fullName>
    </submittedName>
</protein>
<organism evidence="1 2">
    <name type="scientific">Ilex paraguariensis</name>
    <name type="common">yerba mate</name>
    <dbReference type="NCBI Taxonomy" id="185542"/>
    <lineage>
        <taxon>Eukaryota</taxon>
        <taxon>Viridiplantae</taxon>
        <taxon>Streptophyta</taxon>
        <taxon>Embryophyta</taxon>
        <taxon>Tracheophyta</taxon>
        <taxon>Spermatophyta</taxon>
        <taxon>Magnoliopsida</taxon>
        <taxon>eudicotyledons</taxon>
        <taxon>Gunneridae</taxon>
        <taxon>Pentapetalae</taxon>
        <taxon>asterids</taxon>
        <taxon>campanulids</taxon>
        <taxon>Aquifoliales</taxon>
        <taxon>Aquifoliaceae</taxon>
        <taxon>Ilex</taxon>
    </lineage>
</organism>